<name>A0A2I2KLV1_9ACTN</name>
<dbReference type="Proteomes" id="UP000234331">
    <property type="component" value="Unassembled WGS sequence"/>
</dbReference>
<dbReference type="AlphaFoldDB" id="A0A2I2KLV1"/>
<protein>
    <recommendedName>
        <fullName evidence="4">Smu12A</fullName>
    </recommendedName>
</protein>
<keyword evidence="3" id="KW-1185">Reference proteome</keyword>
<evidence type="ECO:0000256" key="1">
    <source>
        <dbReference type="SAM" id="MobiDB-lite"/>
    </source>
</evidence>
<sequence length="203" mass="21953">MMAGPRGRGFGRSGDRAEPSPAGDAADWFGARIPAGWYTGPPEVIVDRDEITVIGELVDGDAAGADSVGVDSVGVDAPGDDRVAGDPVDDAARIRLFRERTRDERIAIAADAERRYGRRIAWGAAAGQRSELFTVLSVPVMTRLRQPERQVLDVLVDSGVARSRSEALAWCVRLVGDNADTWLRQLREAMEQVEKIRSEGPGL</sequence>
<reference evidence="2 3" key="1">
    <citation type="submission" date="2017-06" db="EMBL/GenBank/DDBJ databases">
        <authorList>
            <person name="Kim H.J."/>
            <person name="Triplett B.A."/>
        </authorList>
    </citation>
    <scope>NUCLEOTIDE SEQUENCE [LARGE SCALE GENOMIC DNA]</scope>
    <source>
        <strain evidence="2">FRACA_ARgP5</strain>
    </source>
</reference>
<evidence type="ECO:0000313" key="2">
    <source>
        <dbReference type="EMBL" id="SNQ46644.1"/>
    </source>
</evidence>
<gene>
    <name evidence="2" type="ORF">FRACA_150016</name>
</gene>
<proteinExistence type="predicted"/>
<organism evidence="2 3">
    <name type="scientific">Frankia canadensis</name>
    <dbReference type="NCBI Taxonomy" id="1836972"/>
    <lineage>
        <taxon>Bacteria</taxon>
        <taxon>Bacillati</taxon>
        <taxon>Actinomycetota</taxon>
        <taxon>Actinomycetes</taxon>
        <taxon>Frankiales</taxon>
        <taxon>Frankiaceae</taxon>
        <taxon>Frankia</taxon>
    </lineage>
</organism>
<accession>A0A2I2KLV1</accession>
<evidence type="ECO:0000313" key="3">
    <source>
        <dbReference type="Proteomes" id="UP000234331"/>
    </source>
</evidence>
<dbReference type="EMBL" id="FZMO01000057">
    <property type="protein sequence ID" value="SNQ46644.1"/>
    <property type="molecule type" value="Genomic_DNA"/>
</dbReference>
<evidence type="ECO:0008006" key="4">
    <source>
        <dbReference type="Google" id="ProtNLM"/>
    </source>
</evidence>
<feature type="compositionally biased region" description="Gly residues" evidence="1">
    <location>
        <begin position="1"/>
        <end position="12"/>
    </location>
</feature>
<feature type="region of interest" description="Disordered" evidence="1">
    <location>
        <begin position="1"/>
        <end position="25"/>
    </location>
</feature>